<accession>A0A194Q303</accession>
<keyword evidence="2" id="KW-1185">Reference proteome</keyword>
<dbReference type="AlphaFoldDB" id="A0A194Q303"/>
<name>A0A194Q303_PAPXU</name>
<evidence type="ECO:0000313" key="2">
    <source>
        <dbReference type="Proteomes" id="UP000053268"/>
    </source>
</evidence>
<dbReference type="Proteomes" id="UP000053268">
    <property type="component" value="Unassembled WGS sequence"/>
</dbReference>
<dbReference type="EMBL" id="KQ459551">
    <property type="protein sequence ID" value="KPI99937.1"/>
    <property type="molecule type" value="Genomic_DNA"/>
</dbReference>
<reference evidence="1 2" key="1">
    <citation type="journal article" date="2015" name="Nat. Commun.">
        <title>Outbred genome sequencing and CRISPR/Cas9 gene editing in butterflies.</title>
        <authorList>
            <person name="Li X."/>
            <person name="Fan D."/>
            <person name="Zhang W."/>
            <person name="Liu G."/>
            <person name="Zhang L."/>
            <person name="Zhao L."/>
            <person name="Fang X."/>
            <person name="Chen L."/>
            <person name="Dong Y."/>
            <person name="Chen Y."/>
            <person name="Ding Y."/>
            <person name="Zhao R."/>
            <person name="Feng M."/>
            <person name="Zhu Y."/>
            <person name="Feng Y."/>
            <person name="Jiang X."/>
            <person name="Zhu D."/>
            <person name="Xiang H."/>
            <person name="Feng X."/>
            <person name="Li S."/>
            <person name="Wang J."/>
            <person name="Zhang G."/>
            <person name="Kronforst M.R."/>
            <person name="Wang W."/>
        </authorList>
    </citation>
    <scope>NUCLEOTIDE SEQUENCE [LARGE SCALE GENOMIC DNA]</scope>
    <source>
        <strain evidence="1">Ya'a_city_454_Px</strain>
        <tissue evidence="1">Whole body</tissue>
    </source>
</reference>
<organism evidence="1 2">
    <name type="scientific">Papilio xuthus</name>
    <name type="common">Asian swallowtail butterfly</name>
    <dbReference type="NCBI Taxonomy" id="66420"/>
    <lineage>
        <taxon>Eukaryota</taxon>
        <taxon>Metazoa</taxon>
        <taxon>Ecdysozoa</taxon>
        <taxon>Arthropoda</taxon>
        <taxon>Hexapoda</taxon>
        <taxon>Insecta</taxon>
        <taxon>Pterygota</taxon>
        <taxon>Neoptera</taxon>
        <taxon>Endopterygota</taxon>
        <taxon>Lepidoptera</taxon>
        <taxon>Glossata</taxon>
        <taxon>Ditrysia</taxon>
        <taxon>Papilionoidea</taxon>
        <taxon>Papilionidae</taxon>
        <taxon>Papilioninae</taxon>
        <taxon>Papilio</taxon>
    </lineage>
</organism>
<evidence type="ECO:0000313" key="1">
    <source>
        <dbReference type="EMBL" id="KPI99937.1"/>
    </source>
</evidence>
<dbReference type="STRING" id="66420.A0A194Q303"/>
<sequence length="75" mass="8501">MKRTRNDAVKAAVSSYLERRNYPDIEIFNNNNSTSRSAEEMAVATIVQCESSRANSILFSCINNDSAQYDVQYTK</sequence>
<gene>
    <name evidence="1" type="ORF">RR46_03307</name>
</gene>
<protein>
    <submittedName>
        <fullName evidence="1">TAF5-like RNA polymerase II p300/CBP-associated factor-associated factor 65 kDa subunit 5L</fullName>
    </submittedName>
</protein>
<proteinExistence type="predicted"/>